<keyword evidence="2" id="KW-0067">ATP-binding</keyword>
<evidence type="ECO:0000259" key="4">
    <source>
        <dbReference type="PROSITE" id="PS51459"/>
    </source>
</evidence>
<dbReference type="GO" id="GO:0005524">
    <property type="term" value="F:ATP binding"/>
    <property type="evidence" value="ECO:0007669"/>
    <property type="project" value="UniProtKB-KW"/>
</dbReference>
<dbReference type="SUPFAM" id="SSF140931">
    <property type="entry name" value="Fic-like"/>
    <property type="match status" value="1"/>
</dbReference>
<accession>A0A8J6APZ5</accession>
<evidence type="ECO:0000256" key="3">
    <source>
        <dbReference type="SAM" id="Coils"/>
    </source>
</evidence>
<feature type="binding site" evidence="2">
    <location>
        <begin position="484"/>
        <end position="491"/>
    </location>
    <ligand>
        <name>ATP</name>
        <dbReference type="ChEBI" id="CHEBI:30616"/>
    </ligand>
</feature>
<dbReference type="InterPro" id="IPR036597">
    <property type="entry name" value="Fido-like_dom_sf"/>
</dbReference>
<keyword evidence="3" id="KW-0175">Coiled coil</keyword>
<reference evidence="5" key="1">
    <citation type="submission" date="2021-05" db="EMBL/GenBank/DDBJ databases">
        <title>A free-living protist that lacks canonical eukaryotic 1 DNA replication and segregation systems.</title>
        <authorList>
            <person name="Salas-Leiva D.E."/>
            <person name="Tromer E.C."/>
            <person name="Curtis B.A."/>
            <person name="Jerlstrom-Hultqvist J."/>
            <person name="Kolisko M."/>
            <person name="Yi Z."/>
            <person name="Salas-Leiva J.S."/>
            <person name="Gallot-Lavallee L."/>
            <person name="Kops G.J.P.L."/>
            <person name="Archibald J.M."/>
            <person name="Simpson A.G.B."/>
            <person name="Roger A.J."/>
        </authorList>
    </citation>
    <scope>NUCLEOTIDE SEQUENCE</scope>
    <source>
        <strain evidence="5">BICM</strain>
    </source>
</reference>
<dbReference type="PANTHER" id="PTHR13504">
    <property type="entry name" value="FIDO DOMAIN-CONTAINING PROTEIN DDB_G0283145"/>
    <property type="match status" value="1"/>
</dbReference>
<feature type="domain" description="Fido" evidence="4">
    <location>
        <begin position="379"/>
        <end position="543"/>
    </location>
</feature>
<dbReference type="Pfam" id="PF02661">
    <property type="entry name" value="Fic"/>
    <property type="match status" value="1"/>
</dbReference>
<keyword evidence="6" id="KW-1185">Reference proteome</keyword>
<name>A0A8J6APZ5_9EUKA</name>
<dbReference type="OrthoDB" id="439046at2759"/>
<dbReference type="PANTHER" id="PTHR13504:SF38">
    <property type="entry name" value="FIDO DOMAIN-CONTAINING PROTEIN"/>
    <property type="match status" value="1"/>
</dbReference>
<dbReference type="InterPro" id="IPR040198">
    <property type="entry name" value="Fido_containing"/>
</dbReference>
<gene>
    <name evidence="5" type="ORF">J8273_7004</name>
</gene>
<evidence type="ECO:0000313" key="5">
    <source>
        <dbReference type="EMBL" id="KAG9390751.1"/>
    </source>
</evidence>
<dbReference type="Gene3D" id="1.10.3290.10">
    <property type="entry name" value="Fido-like domain"/>
    <property type="match status" value="1"/>
</dbReference>
<proteinExistence type="predicted"/>
<sequence length="693" mass="78573">MGNSFGTGNAENERLRKLIAEKDQHLAEKDQHLAEKDQHLAEKDQQLNESKRFQFLTEYSIPDGAFIGKEYNTATRLSLIDNAIGMTKVICDYQLRVFPSPVFTQLARTAEEHEIPCDIADMSPPEVSLAAQARSSQFTFRQTFTPETSVEETRYQRLSQLTIDGHVDLNFVEFHTEPQKELIRNLMIHILFEPICIQALALLMANPTGLANLKHGFDAVVRYFSLQRSPPPLAFRRLWLFAELIAGVELVSEDITWHIPQPDYENLLDEDVYVTMRLSKPCHRHGLLNNMLGTRGCIQTTRRSVHIKQLIGRFNAMINRTLTNNAQRDFLAGVCARWSERDTEGNFAVEGEEGLTEPREREVRAIVTTLIEALSKHNLSLQNFDRIQRTLDPDRAETSFAGLRPPGLEVIVRNKFSWATEPVVVHHGCSSHDVLNLVQAFVESLNSAAMLTHTSDHANPSLGDRVAALGVFGFQFAHIHPFNDGNGRTARYLFQAAMHACGVPAAIAGAPHSLIIHRSRRLRELFYRSQDNISMQLMRVIEQKDPLIKMRPDCEVQKDFHSFFGYHSPSSVYFAYYDATVFSAAALEAALAVHCFIDASMQLEAILSSLKQFNCSNSTLEEFTTLGNILMKGPMDSAQSALHTTMMRRYPPCYDSPTQPWELGEWVDTRQWMMTHEDCSEDLKQTLKELTSE</sequence>
<evidence type="ECO:0000256" key="2">
    <source>
        <dbReference type="PIRSR" id="PIRSR640198-2"/>
    </source>
</evidence>
<organism evidence="5 6">
    <name type="scientific">Carpediemonas membranifera</name>
    <dbReference type="NCBI Taxonomy" id="201153"/>
    <lineage>
        <taxon>Eukaryota</taxon>
        <taxon>Metamonada</taxon>
        <taxon>Carpediemonas-like organisms</taxon>
        <taxon>Carpediemonas</taxon>
    </lineage>
</organism>
<dbReference type="EMBL" id="JAHDYR010000062">
    <property type="protein sequence ID" value="KAG9390751.1"/>
    <property type="molecule type" value="Genomic_DNA"/>
</dbReference>
<dbReference type="Proteomes" id="UP000717585">
    <property type="component" value="Unassembled WGS sequence"/>
</dbReference>
<dbReference type="InterPro" id="IPR003812">
    <property type="entry name" value="Fido"/>
</dbReference>
<dbReference type="PROSITE" id="PS51459">
    <property type="entry name" value="FIDO"/>
    <property type="match status" value="1"/>
</dbReference>
<feature type="active site" evidence="1">
    <location>
        <position position="480"/>
    </location>
</feature>
<evidence type="ECO:0000313" key="6">
    <source>
        <dbReference type="Proteomes" id="UP000717585"/>
    </source>
</evidence>
<protein>
    <submittedName>
        <fullName evidence="5">Fic/DOC family</fullName>
    </submittedName>
</protein>
<evidence type="ECO:0000256" key="1">
    <source>
        <dbReference type="PIRSR" id="PIRSR640198-1"/>
    </source>
</evidence>
<keyword evidence="2" id="KW-0547">Nucleotide-binding</keyword>
<dbReference type="AlphaFoldDB" id="A0A8J6APZ5"/>
<feature type="coiled-coil region" evidence="3">
    <location>
        <begin position="15"/>
        <end position="49"/>
    </location>
</feature>
<comment type="caution">
    <text evidence="5">The sequence shown here is derived from an EMBL/GenBank/DDBJ whole genome shotgun (WGS) entry which is preliminary data.</text>
</comment>